<comment type="caution">
    <text evidence="2">The sequence shown here is derived from an EMBL/GenBank/DDBJ whole genome shotgun (WGS) entry which is preliminary data.</text>
</comment>
<dbReference type="Proteomes" id="UP001472677">
    <property type="component" value="Unassembled WGS sequence"/>
</dbReference>
<feature type="region of interest" description="Disordered" evidence="1">
    <location>
        <begin position="1"/>
        <end position="39"/>
    </location>
</feature>
<evidence type="ECO:0000313" key="3">
    <source>
        <dbReference type="Proteomes" id="UP001472677"/>
    </source>
</evidence>
<proteinExistence type="predicted"/>
<protein>
    <submittedName>
        <fullName evidence="2">Uncharacterized protein</fullName>
    </submittedName>
</protein>
<reference evidence="2 3" key="1">
    <citation type="journal article" date="2024" name="G3 (Bethesda)">
        <title>Genome assembly of Hibiscus sabdariffa L. provides insights into metabolisms of medicinal natural products.</title>
        <authorList>
            <person name="Kim T."/>
        </authorList>
    </citation>
    <scope>NUCLEOTIDE SEQUENCE [LARGE SCALE GENOMIC DNA]</scope>
    <source>
        <strain evidence="2">TK-2024</strain>
        <tissue evidence="2">Old leaves</tissue>
    </source>
</reference>
<organism evidence="2 3">
    <name type="scientific">Hibiscus sabdariffa</name>
    <name type="common">roselle</name>
    <dbReference type="NCBI Taxonomy" id="183260"/>
    <lineage>
        <taxon>Eukaryota</taxon>
        <taxon>Viridiplantae</taxon>
        <taxon>Streptophyta</taxon>
        <taxon>Embryophyta</taxon>
        <taxon>Tracheophyta</taxon>
        <taxon>Spermatophyta</taxon>
        <taxon>Magnoliopsida</taxon>
        <taxon>eudicotyledons</taxon>
        <taxon>Gunneridae</taxon>
        <taxon>Pentapetalae</taxon>
        <taxon>rosids</taxon>
        <taxon>malvids</taxon>
        <taxon>Malvales</taxon>
        <taxon>Malvaceae</taxon>
        <taxon>Malvoideae</taxon>
        <taxon>Hibiscus</taxon>
    </lineage>
</organism>
<evidence type="ECO:0000313" key="2">
    <source>
        <dbReference type="EMBL" id="KAK8572529.1"/>
    </source>
</evidence>
<name>A0ABR2F693_9ROSI</name>
<sequence>MVSEQSKTGLKRPKEIQLTHFSYPEPEEADRDKSNHHMSASTNLHLGQCQVGRTHACFPKPTGSTCLMVME</sequence>
<accession>A0ABR2F693</accession>
<dbReference type="EMBL" id="JBBPBM010000008">
    <property type="protein sequence ID" value="KAK8572529.1"/>
    <property type="molecule type" value="Genomic_DNA"/>
</dbReference>
<keyword evidence="3" id="KW-1185">Reference proteome</keyword>
<evidence type="ECO:0000256" key="1">
    <source>
        <dbReference type="SAM" id="MobiDB-lite"/>
    </source>
</evidence>
<gene>
    <name evidence="2" type="ORF">V6N12_028582</name>
</gene>